<keyword evidence="1" id="KW-0472">Membrane</keyword>
<dbReference type="RefSeq" id="WP_322132677.1">
    <property type="nucleotide sequence ID" value="NZ_CP085036.1"/>
</dbReference>
<feature type="signal peptide" evidence="2">
    <location>
        <begin position="1"/>
        <end position="27"/>
    </location>
</feature>
<evidence type="ECO:0000256" key="1">
    <source>
        <dbReference type="SAM" id="Phobius"/>
    </source>
</evidence>
<dbReference type="SUPFAM" id="SSF52317">
    <property type="entry name" value="Class I glutamine amidotransferase-like"/>
    <property type="match status" value="1"/>
</dbReference>
<dbReference type="Pfam" id="PF06283">
    <property type="entry name" value="ThuA"/>
    <property type="match status" value="1"/>
</dbReference>
<evidence type="ECO:0000313" key="4">
    <source>
        <dbReference type="EMBL" id="MDH6180316.1"/>
    </source>
</evidence>
<evidence type="ECO:0000256" key="2">
    <source>
        <dbReference type="SAM" id="SignalP"/>
    </source>
</evidence>
<dbReference type="PANTHER" id="PTHR40469:SF2">
    <property type="entry name" value="GALACTOSE-BINDING DOMAIN-LIKE SUPERFAMILY PROTEIN"/>
    <property type="match status" value="1"/>
</dbReference>
<keyword evidence="2" id="KW-0732">Signal</keyword>
<organism evidence="4 5">
    <name type="scientific">Antiquaquibacter oligotrophicus</name>
    <dbReference type="NCBI Taxonomy" id="2880260"/>
    <lineage>
        <taxon>Bacteria</taxon>
        <taxon>Bacillati</taxon>
        <taxon>Actinomycetota</taxon>
        <taxon>Actinomycetes</taxon>
        <taxon>Micrococcales</taxon>
        <taxon>Microbacteriaceae</taxon>
        <taxon>Antiquaquibacter</taxon>
    </lineage>
</organism>
<keyword evidence="1" id="KW-1133">Transmembrane helix</keyword>
<reference evidence="4 5" key="1">
    <citation type="submission" date="2023-04" db="EMBL/GenBank/DDBJ databases">
        <title>Genome Encyclopedia of Bacteria and Archaea VI: Functional Genomics of Type Strains.</title>
        <authorList>
            <person name="Whitman W."/>
        </authorList>
    </citation>
    <scope>NUCLEOTIDE SEQUENCE [LARGE SCALE GENOMIC DNA]</scope>
    <source>
        <strain evidence="4 5">SG_E_30_P1</strain>
    </source>
</reference>
<evidence type="ECO:0000259" key="3">
    <source>
        <dbReference type="Pfam" id="PF06283"/>
    </source>
</evidence>
<comment type="caution">
    <text evidence="4">The sequence shown here is derived from an EMBL/GenBank/DDBJ whole genome shotgun (WGS) entry which is preliminary data.</text>
</comment>
<dbReference type="PANTHER" id="PTHR40469">
    <property type="entry name" value="SECRETED GLYCOSYL HYDROLASE"/>
    <property type="match status" value="1"/>
</dbReference>
<feature type="domain" description="ThuA-like" evidence="3">
    <location>
        <begin position="35"/>
        <end position="252"/>
    </location>
</feature>
<feature type="chain" id="PRO_5047020222" evidence="2">
    <location>
        <begin position="28"/>
        <end position="403"/>
    </location>
</feature>
<accession>A0ABT6KK41</accession>
<keyword evidence="5" id="KW-1185">Reference proteome</keyword>
<gene>
    <name evidence="4" type="ORF">M2152_000498</name>
</gene>
<dbReference type="EMBL" id="JARXVQ010000001">
    <property type="protein sequence ID" value="MDH6180316.1"/>
    <property type="molecule type" value="Genomic_DNA"/>
</dbReference>
<dbReference type="InterPro" id="IPR029062">
    <property type="entry name" value="Class_I_gatase-like"/>
</dbReference>
<dbReference type="Gene3D" id="3.40.50.880">
    <property type="match status" value="1"/>
</dbReference>
<dbReference type="InterPro" id="IPR029010">
    <property type="entry name" value="ThuA-like"/>
</dbReference>
<name>A0ABT6KK41_9MICO</name>
<dbReference type="Proteomes" id="UP001160142">
    <property type="component" value="Unassembled WGS sequence"/>
</dbReference>
<proteinExistence type="predicted"/>
<evidence type="ECO:0000313" key="5">
    <source>
        <dbReference type="Proteomes" id="UP001160142"/>
    </source>
</evidence>
<keyword evidence="4" id="KW-0315">Glutamine amidotransferase</keyword>
<keyword evidence="1" id="KW-0812">Transmembrane</keyword>
<feature type="transmembrane region" description="Helical" evidence="1">
    <location>
        <begin position="379"/>
        <end position="398"/>
    </location>
</feature>
<sequence>MKTFYPAAIASAALVVLGGVVAAPASAAAPEDPAVLVFSATAAFRHTECIASGTDAIENLGAENGFRVEATEDATVFSDSSLAEYDAVVFLCTTGNILNDEQQDAFERYIQGGGGYFGVHSASDTEYDWPWYGGLVGAYFLDHPFAPQFQEATVHVEDEHTAATDFLPNPWVRTDEWYNFRSNPRDITHVLLSLDESTYDPSGYTGSTGMGDHPIAWCHPYDGGRSVYTAMGHSGAFWSEPLLLQHMLGGIQMAAGYEDFRCFDPVTFADLADDNRGGVDAATSVVQGTALAIQVGADRAGETLEVHLFPVSTETAVSLGTGVVAEDGTLSVIVPADFTLGAAKAAVLSTDGELLGWDDTTVVAPSSALAATGIDAGSASGAAALLLLLGAAVTLVAVRRRSA</sequence>
<protein>
    <submittedName>
        <fullName evidence="4">Type 1 glutamine amidotransferase</fullName>
    </submittedName>
</protein>